<dbReference type="EMBL" id="LWDD02000092">
    <property type="protein sequence ID" value="KAE8264072.1"/>
    <property type="molecule type" value="Genomic_DNA"/>
</dbReference>
<keyword evidence="6" id="KW-1185">Reference proteome</keyword>
<evidence type="ECO:0000259" key="2">
    <source>
        <dbReference type="Pfam" id="PF08621"/>
    </source>
</evidence>
<feature type="region of interest" description="Disordered" evidence="1">
    <location>
        <begin position="207"/>
        <end position="250"/>
    </location>
</feature>
<feature type="compositionally biased region" description="Low complexity" evidence="1">
    <location>
        <begin position="118"/>
        <end position="142"/>
    </location>
</feature>
<dbReference type="PANTHER" id="PTHR21483:SF18">
    <property type="entry name" value="RNA POLYMERASE II-ASSOCIATED PROTEIN 1"/>
    <property type="match status" value="1"/>
</dbReference>
<dbReference type="Proteomes" id="UP000836402">
    <property type="component" value="Unassembled WGS sequence"/>
</dbReference>
<name>A0A177V742_9BASI</name>
<sequence length="910" mass="97104">MDDYDVDSSPLGGVRERATRSKSRAPATHTEALDSSGPKKSRFQLAKEAERLKAEQISKSGHLPGEGQVERKDVPDPTELPSAQSGTAEVWLDADGVPLSAFKKAMLQRKGLGPPGRTTSRSQAESSTSSSSLPLDKAVASAAPPPPEPSAFDSDARNSELDTISKQNEAKIAAMSPEEVHQEVEELQDQIGNDLLDQFRQLAKLRAQGAQKQPAEREASGQGPDATNVATKKSVSFDVPVDDSTPPVGLSKDVDLAKTVRDAPSELHFHEHSDDANLESIKITHSGHLVSATPSSKPIGEEVYSMPMLLSLVQSSAPTQRSLGLTVLTRAISSSSPELETMLGAEKYIKSVLRVGALAARYTLSDRHRSVVSSARRCLLGVLSALTSGQHLDRRQAQKRRSGLKSTTGVVAPILDAGGHGFPEDLEQELTQALPSTSAAFLLVSDLLQSGLISGLRSDLASCDRVLSAKSNKPSSTSMNDVSAEFGDAIEGVTEAASVLQIIAQISDLHAESIAINEDESGHSSASDGDTVLQILVKQGIRARRWPTADDGEAQLDVIPEVLALVATICNSTPRAALKLSQQTNVANTLLRFVALPPWSLDEAEGEAQQISNGDEAARHMRNLRNWDLFSSTLLAYGGLSKHSLEGALLDAWSLWVDVSDWVQQGSFLTAPNSTSSAAAIRMVQLRCASRLLQLFGSWIARAVSSEGDFDDLTWTDVSPTKDVALAILGKLAGQLPGSTGSVNGCDDDRALRRRTEELHLLASAVTLLVTWLQAATESARNPARQLTMQLQADANLSLLFKATLAEAETMLGKDTKEDPAVRGGEVADEEGHKQRLAPCISALEAIEAIHELSRLLAMSSPAAAPASDGKQDLSALGSRHTWQALAKGTAKSMARFASKGIDVEERRLQ</sequence>
<protein>
    <recommendedName>
        <fullName evidence="2">RPAP1 N-terminal domain-containing protein</fullName>
    </recommendedName>
</protein>
<dbReference type="PANTHER" id="PTHR21483">
    <property type="entry name" value="RNA POLYMERASE II-ASSOCIATED PROTEIN 1"/>
    <property type="match status" value="1"/>
</dbReference>
<reference evidence="3" key="3">
    <citation type="submission" date="2020-10" db="EMBL/GenBank/DDBJ databases">
        <authorList>
            <person name="Sedaghatjoo S."/>
        </authorList>
    </citation>
    <scope>NUCLEOTIDE SEQUENCE</scope>
    <source>
        <strain evidence="3">AZH3</strain>
    </source>
</reference>
<feature type="domain" description="RPAP1 N-terminal" evidence="2">
    <location>
        <begin position="163"/>
        <end position="203"/>
    </location>
</feature>
<dbReference type="Proteomes" id="UP000077671">
    <property type="component" value="Unassembled WGS sequence"/>
</dbReference>
<reference evidence="4" key="1">
    <citation type="submission" date="2016-04" db="EMBL/GenBank/DDBJ databases">
        <authorList>
            <person name="Nguyen H.D."/>
            <person name="Kesanakurti P."/>
            <person name="Cullis J."/>
            <person name="Levesque C.A."/>
            <person name="Hambleton S."/>
        </authorList>
    </citation>
    <scope>NUCLEOTIDE SEQUENCE</scope>
    <source>
        <strain evidence="4">DAOMC 238032</strain>
    </source>
</reference>
<feature type="region of interest" description="Disordered" evidence="1">
    <location>
        <begin position="105"/>
        <end position="186"/>
    </location>
</feature>
<dbReference type="InterPro" id="IPR013930">
    <property type="entry name" value="RPAP1_N"/>
</dbReference>
<comment type="caution">
    <text evidence="4">The sequence shown here is derived from an EMBL/GenBank/DDBJ whole genome shotgun (WGS) entry which is preliminary data.</text>
</comment>
<feature type="region of interest" description="Disordered" evidence="1">
    <location>
        <begin position="1"/>
        <end position="91"/>
    </location>
</feature>
<dbReference type="Pfam" id="PF08621">
    <property type="entry name" value="RPAP1_N"/>
    <property type="match status" value="1"/>
</dbReference>
<evidence type="ECO:0000313" key="6">
    <source>
        <dbReference type="Proteomes" id="UP000836402"/>
    </source>
</evidence>
<reference evidence="4" key="2">
    <citation type="journal article" date="2019" name="IMA Fungus">
        <title>Genome sequencing and comparison of five Tilletia species to identify candidate genes for the detection of regulated species infecting wheat.</title>
        <authorList>
            <person name="Nguyen H.D.T."/>
            <person name="Sultana T."/>
            <person name="Kesanakurti P."/>
            <person name="Hambleton S."/>
        </authorList>
    </citation>
    <scope>NUCLEOTIDE SEQUENCE</scope>
    <source>
        <strain evidence="4">DAOMC 238032</strain>
    </source>
</reference>
<proteinExistence type="predicted"/>
<dbReference type="EMBL" id="CAJHJG010003920">
    <property type="protein sequence ID" value="CAD6936633.1"/>
    <property type="molecule type" value="Genomic_DNA"/>
</dbReference>
<gene>
    <name evidence="4" type="ORF">A4X03_0g1208</name>
    <name evidence="3" type="ORF">JKIAZH3_G5001</name>
</gene>
<dbReference type="AlphaFoldDB" id="A0A177V742"/>
<dbReference type="InterPro" id="IPR039913">
    <property type="entry name" value="RPAP1/Rba50"/>
</dbReference>
<evidence type="ECO:0000313" key="3">
    <source>
        <dbReference type="EMBL" id="CAD6936633.1"/>
    </source>
</evidence>
<evidence type="ECO:0000313" key="5">
    <source>
        <dbReference type="Proteomes" id="UP000077671"/>
    </source>
</evidence>
<evidence type="ECO:0000313" key="4">
    <source>
        <dbReference type="EMBL" id="KAE8264072.1"/>
    </source>
</evidence>
<feature type="compositionally biased region" description="Basic and acidic residues" evidence="1">
    <location>
        <begin position="45"/>
        <end position="56"/>
    </location>
</feature>
<dbReference type="GO" id="GO:0006366">
    <property type="term" value="P:transcription by RNA polymerase II"/>
    <property type="evidence" value="ECO:0007669"/>
    <property type="project" value="InterPro"/>
</dbReference>
<organism evidence="4 5">
    <name type="scientific">Tilletia caries</name>
    <name type="common">wheat bunt fungus</name>
    <dbReference type="NCBI Taxonomy" id="13290"/>
    <lineage>
        <taxon>Eukaryota</taxon>
        <taxon>Fungi</taxon>
        <taxon>Dikarya</taxon>
        <taxon>Basidiomycota</taxon>
        <taxon>Ustilaginomycotina</taxon>
        <taxon>Exobasidiomycetes</taxon>
        <taxon>Tilletiales</taxon>
        <taxon>Tilletiaceae</taxon>
        <taxon>Tilletia</taxon>
    </lineage>
</organism>
<accession>A0A177V742</accession>
<evidence type="ECO:0000256" key="1">
    <source>
        <dbReference type="SAM" id="MobiDB-lite"/>
    </source>
</evidence>